<comment type="subcellular location">
    <subcellularLocation>
        <location evidence="1">Periplasm</location>
    </subcellularLocation>
</comment>
<dbReference type="NCBIfam" id="NF037995">
    <property type="entry name" value="TRAP_S1"/>
    <property type="match status" value="1"/>
</dbReference>
<evidence type="ECO:0000256" key="1">
    <source>
        <dbReference type="ARBA" id="ARBA00004418"/>
    </source>
</evidence>
<dbReference type="KEGG" id="paby:Ga0080574_TMP5015"/>
<dbReference type="Proteomes" id="UP000187059">
    <property type="component" value="Plasmid pPABY4"/>
</dbReference>
<feature type="chain" id="PRO_5013337969" evidence="4">
    <location>
        <begin position="27"/>
        <end position="381"/>
    </location>
</feature>
<accession>A0A1P8V0Z3</accession>
<dbReference type="GO" id="GO:0042597">
    <property type="term" value="C:periplasmic space"/>
    <property type="evidence" value="ECO:0007669"/>
    <property type="project" value="UniProtKB-SubCell"/>
</dbReference>
<evidence type="ECO:0000313" key="6">
    <source>
        <dbReference type="Proteomes" id="UP000187059"/>
    </source>
</evidence>
<geneLocation type="plasmid" evidence="6">
    <name>ppaby4</name>
</geneLocation>
<sequence length="381" mass="40965" precursor="true">MKTTLKSLLTGGCLAALLSAGGMASAKDLTFAVGFPSGSTVVQSLEKFVAKVADNGGPGIKLYPLSLLDLKQTGPGLRDHIVDMGYVIMPYHPAEYANSNLGADLNMLSTVGDRIDAPGFAMTGALTEYIMLECPECVAEFARERQIYLGSISTHDYALLCTTPIRQVSDLAGKKLRVASANWGRWAEAMGATRVSISANETYEALSQGVVDCTVVHPADLLDLQLMDVTKYVTLGVPGGLFVGVGAANINIDAWRGLSEEERVAMLKAAAYNSAELSYNYYVRPMEALEKAREEGIEIIEAGPELTEATEAFVAEDTAVIADLFTENYGVENAAEKVAKVSALVEKWKGLTKDVKDVDTLAKLYEDEIFSRIDPTSYGMN</sequence>
<reference evidence="5 6" key="1">
    <citation type="submission" date="2016-04" db="EMBL/GenBank/DDBJ databases">
        <title>Deep-sea bacteria in the southern Pacific.</title>
        <authorList>
            <person name="Tang K."/>
        </authorList>
    </citation>
    <scope>NUCLEOTIDE SEQUENCE [LARGE SCALE GENOMIC DNA]</scope>
    <source>
        <strain evidence="5 6">JLT2014</strain>
        <plasmid evidence="6">ppaby4</plasmid>
    </source>
</reference>
<dbReference type="PANTHER" id="PTHR33376:SF5">
    <property type="entry name" value="EXTRACYTOPLASMIC SOLUTE RECEPTOR PROTEIN"/>
    <property type="match status" value="1"/>
</dbReference>
<dbReference type="InterPro" id="IPR018389">
    <property type="entry name" value="DctP_fam"/>
</dbReference>
<gene>
    <name evidence="5" type="ORF">Ga0080574_TMP5015</name>
</gene>
<dbReference type="CDD" id="cd13666">
    <property type="entry name" value="PBP2_TRAP_DctP_like_1"/>
    <property type="match status" value="1"/>
</dbReference>
<dbReference type="OrthoDB" id="7239472at2"/>
<name>A0A1P8V0Z3_9RHOB</name>
<evidence type="ECO:0000256" key="3">
    <source>
        <dbReference type="ARBA" id="ARBA00022764"/>
    </source>
</evidence>
<keyword evidence="3" id="KW-0574">Periplasm</keyword>
<evidence type="ECO:0000256" key="4">
    <source>
        <dbReference type="SAM" id="SignalP"/>
    </source>
</evidence>
<protein>
    <submittedName>
        <fullName evidence="5">TRAP-type C4-dicarboxylate transport system, periplasmic component</fullName>
    </submittedName>
</protein>
<dbReference type="InterPro" id="IPR038404">
    <property type="entry name" value="TRAP_DctP_sf"/>
</dbReference>
<dbReference type="EMBL" id="CP015095">
    <property type="protein sequence ID" value="APZ55297.1"/>
    <property type="molecule type" value="Genomic_DNA"/>
</dbReference>
<dbReference type="GO" id="GO:0055085">
    <property type="term" value="P:transmembrane transport"/>
    <property type="evidence" value="ECO:0007669"/>
    <property type="project" value="InterPro"/>
</dbReference>
<evidence type="ECO:0000313" key="5">
    <source>
        <dbReference type="EMBL" id="APZ55297.1"/>
    </source>
</evidence>
<dbReference type="Gene3D" id="3.40.190.170">
    <property type="entry name" value="Bacterial extracellular solute-binding protein, family 7"/>
    <property type="match status" value="1"/>
</dbReference>
<keyword evidence="5" id="KW-0614">Plasmid</keyword>
<organism evidence="5 6">
    <name type="scientific">Salipiger abyssi</name>
    <dbReference type="NCBI Taxonomy" id="1250539"/>
    <lineage>
        <taxon>Bacteria</taxon>
        <taxon>Pseudomonadati</taxon>
        <taxon>Pseudomonadota</taxon>
        <taxon>Alphaproteobacteria</taxon>
        <taxon>Rhodobacterales</taxon>
        <taxon>Roseobacteraceae</taxon>
        <taxon>Salipiger</taxon>
    </lineage>
</organism>
<dbReference type="AlphaFoldDB" id="A0A1P8V0Z3"/>
<dbReference type="Pfam" id="PF03480">
    <property type="entry name" value="DctP"/>
    <property type="match status" value="1"/>
</dbReference>
<dbReference type="PANTHER" id="PTHR33376">
    <property type="match status" value="1"/>
</dbReference>
<proteinExistence type="predicted"/>
<evidence type="ECO:0000256" key="2">
    <source>
        <dbReference type="ARBA" id="ARBA00022729"/>
    </source>
</evidence>
<keyword evidence="6" id="KW-1185">Reference proteome</keyword>
<dbReference type="RefSeq" id="WP_076706231.1">
    <property type="nucleotide sequence ID" value="NZ_CP015095.1"/>
</dbReference>
<feature type="signal peptide" evidence="4">
    <location>
        <begin position="1"/>
        <end position="26"/>
    </location>
</feature>
<keyword evidence="2 4" id="KW-0732">Signal</keyword>